<keyword evidence="3" id="KW-1185">Reference proteome</keyword>
<evidence type="ECO:0000256" key="1">
    <source>
        <dbReference type="SAM" id="SignalP"/>
    </source>
</evidence>
<reference evidence="2 3" key="1">
    <citation type="submission" date="2023-03" db="EMBL/GenBank/DDBJ databases">
        <title>Novosphingobium cyanobacteriorum sp. nov., isolated from a eutrophic reservoir during the Microcystis bloom period.</title>
        <authorList>
            <person name="Kang M."/>
            <person name="Le V."/>
            <person name="Ko S.-R."/>
            <person name="Lee S.-A."/>
            <person name="Ahn C.-Y."/>
        </authorList>
    </citation>
    <scope>NUCLEOTIDE SEQUENCE [LARGE SCALE GENOMIC DNA]</scope>
    <source>
        <strain evidence="2 3">HBC54</strain>
    </source>
</reference>
<name>A0ABT6CL16_9SPHN</name>
<proteinExistence type="predicted"/>
<keyword evidence="1" id="KW-0732">Signal</keyword>
<comment type="caution">
    <text evidence="2">The sequence shown here is derived from an EMBL/GenBank/DDBJ whole genome shotgun (WGS) entry which is preliminary data.</text>
</comment>
<feature type="signal peptide" evidence="1">
    <location>
        <begin position="1"/>
        <end position="20"/>
    </location>
</feature>
<dbReference type="Pfam" id="PF14352">
    <property type="entry name" value="DUF4402"/>
    <property type="match status" value="1"/>
</dbReference>
<feature type="chain" id="PRO_5045132882" evidence="1">
    <location>
        <begin position="21"/>
        <end position="166"/>
    </location>
</feature>
<dbReference type="EMBL" id="JAROCY010000015">
    <property type="protein sequence ID" value="MDF8334619.1"/>
    <property type="molecule type" value="Genomic_DNA"/>
</dbReference>
<dbReference type="Proteomes" id="UP001222770">
    <property type="component" value="Unassembled WGS sequence"/>
</dbReference>
<dbReference type="RefSeq" id="WP_277279394.1">
    <property type="nucleotide sequence ID" value="NZ_JAROCY010000015.1"/>
</dbReference>
<organism evidence="2 3">
    <name type="scientific">Novosphingobium cyanobacteriorum</name>
    <dbReference type="NCBI Taxonomy" id="3024215"/>
    <lineage>
        <taxon>Bacteria</taxon>
        <taxon>Pseudomonadati</taxon>
        <taxon>Pseudomonadota</taxon>
        <taxon>Alphaproteobacteria</taxon>
        <taxon>Sphingomonadales</taxon>
        <taxon>Sphingomonadaceae</taxon>
        <taxon>Novosphingobium</taxon>
    </lineage>
</organism>
<accession>A0ABT6CL16</accession>
<gene>
    <name evidence="2" type="ORF">POM99_15530</name>
</gene>
<dbReference type="InterPro" id="IPR025514">
    <property type="entry name" value="DUF4402"/>
</dbReference>
<sequence length="166" mass="16652">MRVALATIAVVALLPEMALAGSGDRSARAGTARALAVRPIVLTHTAGRAIVFGRFTSGTLGGTINITSGGTVTRTGEVNFVTGSTTRTDAFSVSGDPGRAFGIVTTSGTVVSGARSMAFTTAPSASRTTIAANGRRTFSVGGRLTVAGNQGVGSYTGTYLATVTYN</sequence>
<evidence type="ECO:0000313" key="3">
    <source>
        <dbReference type="Proteomes" id="UP001222770"/>
    </source>
</evidence>
<evidence type="ECO:0000313" key="2">
    <source>
        <dbReference type="EMBL" id="MDF8334619.1"/>
    </source>
</evidence>
<protein>
    <submittedName>
        <fullName evidence="2">DUF4402 domain-containing protein</fullName>
    </submittedName>
</protein>